<dbReference type="OrthoDB" id="2421327at2759"/>
<dbReference type="GO" id="GO:0070824">
    <property type="term" value="C:SHREC complex"/>
    <property type="evidence" value="ECO:0007669"/>
    <property type="project" value="InterPro"/>
</dbReference>
<evidence type="ECO:0000313" key="4">
    <source>
        <dbReference type="Proteomes" id="UP000008370"/>
    </source>
</evidence>
<dbReference type="GO" id="GO:0030466">
    <property type="term" value="P:silent mating-type cassette heterochromatin formation"/>
    <property type="evidence" value="ECO:0007669"/>
    <property type="project" value="TreeGrafter"/>
</dbReference>
<evidence type="ECO:0000256" key="1">
    <source>
        <dbReference type="SAM" id="MobiDB-lite"/>
    </source>
</evidence>
<feature type="domain" description="Cryptic loci regulator 2 N-terminal" evidence="2">
    <location>
        <begin position="100"/>
        <end position="167"/>
    </location>
</feature>
<dbReference type="GO" id="GO:0031934">
    <property type="term" value="C:mating-type region heterochromatin"/>
    <property type="evidence" value="ECO:0007669"/>
    <property type="project" value="TreeGrafter"/>
</dbReference>
<keyword evidence="4" id="KW-1185">Reference proteome</keyword>
<dbReference type="GO" id="GO:0033553">
    <property type="term" value="C:rDNA heterochromatin"/>
    <property type="evidence" value="ECO:0007669"/>
    <property type="project" value="TreeGrafter"/>
</dbReference>
<dbReference type="HOGENOM" id="CLU_1147517_0_0_1"/>
<organism evidence="3 4">
    <name type="scientific">Phanerochaete carnosa (strain HHB-10118-sp)</name>
    <name type="common">White-rot fungus</name>
    <name type="synonym">Peniophora carnosa</name>
    <dbReference type="NCBI Taxonomy" id="650164"/>
    <lineage>
        <taxon>Eukaryota</taxon>
        <taxon>Fungi</taxon>
        <taxon>Dikarya</taxon>
        <taxon>Basidiomycota</taxon>
        <taxon>Agaricomycotina</taxon>
        <taxon>Agaricomycetes</taxon>
        <taxon>Polyporales</taxon>
        <taxon>Phanerochaetaceae</taxon>
        <taxon>Phanerochaete</taxon>
    </lineage>
</organism>
<sequence length="242" mass="27396">MSPSINIDTQLYRVDVEDHVVVTTLHQAASDVGAQPVSPVGRRRRNQRSTARARSVRADENGHKNWKRKLGEYLVKDVLVQELRRRGIHWPKEDIVQGRLVSFPEGYELISVPRLGDAQRHDLYLIRPHYDDDEYRSPAEFGPHLAWLMAGQPRDAGGRPVCDCCLCVKLNAGKRPDVDHRKYTDIHDYFAAPHKEAASSHGRHIRVNIPGPSKSSAQTTHDISLRAKDYRRFDGIAMGGGR</sequence>
<accession>K5UHQ5</accession>
<dbReference type="InterPro" id="IPR031915">
    <property type="entry name" value="Clr2_N"/>
</dbReference>
<reference evidence="3 4" key="1">
    <citation type="journal article" date="2012" name="BMC Genomics">
        <title>Comparative genomics of the white-rot fungi, Phanerochaete carnosa and P. chrysosporium, to elucidate the genetic basis of the distinct wood types they colonize.</title>
        <authorList>
            <person name="Suzuki H."/>
            <person name="MacDonald J."/>
            <person name="Syed K."/>
            <person name="Salamov A."/>
            <person name="Hori C."/>
            <person name="Aerts A."/>
            <person name="Henrissat B."/>
            <person name="Wiebenga A."/>
            <person name="vanKuyk P.A."/>
            <person name="Barry K."/>
            <person name="Lindquist E."/>
            <person name="LaButti K."/>
            <person name="Lapidus A."/>
            <person name="Lucas S."/>
            <person name="Coutinho P."/>
            <person name="Gong Y."/>
            <person name="Samejima M."/>
            <person name="Mahadevan R."/>
            <person name="Abou-Zaid M."/>
            <person name="de Vries R.P."/>
            <person name="Igarashi K."/>
            <person name="Yadav J.S."/>
            <person name="Grigoriev I.V."/>
            <person name="Master E.R."/>
        </authorList>
    </citation>
    <scope>NUCLEOTIDE SEQUENCE [LARGE SCALE GENOMIC DNA]</scope>
    <source>
        <strain evidence="3 4">HHB-10118-sp</strain>
    </source>
</reference>
<evidence type="ECO:0000313" key="3">
    <source>
        <dbReference type="EMBL" id="EKM49056.1"/>
    </source>
</evidence>
<dbReference type="InParanoid" id="K5UHQ5"/>
<protein>
    <recommendedName>
        <fullName evidence="2">Cryptic loci regulator 2 N-terminal domain-containing protein</fullName>
    </recommendedName>
</protein>
<feature type="region of interest" description="Disordered" evidence="1">
    <location>
        <begin position="32"/>
        <end position="60"/>
    </location>
</feature>
<dbReference type="RefSeq" id="XP_007402394.1">
    <property type="nucleotide sequence ID" value="XM_007402332.1"/>
</dbReference>
<dbReference type="InterPro" id="IPR038986">
    <property type="entry name" value="Clr2"/>
</dbReference>
<dbReference type="KEGG" id="pco:PHACADRAFT_265873"/>
<dbReference type="Proteomes" id="UP000008370">
    <property type="component" value="Unassembled WGS sequence"/>
</dbReference>
<dbReference type="PANTHER" id="PTHR38046">
    <property type="entry name" value="CRYPTIC LOCI REGULATOR 2"/>
    <property type="match status" value="1"/>
</dbReference>
<dbReference type="EMBL" id="JH930572">
    <property type="protein sequence ID" value="EKM49056.1"/>
    <property type="molecule type" value="Genomic_DNA"/>
</dbReference>
<evidence type="ECO:0000259" key="2">
    <source>
        <dbReference type="Pfam" id="PF16761"/>
    </source>
</evidence>
<dbReference type="Pfam" id="PF16761">
    <property type="entry name" value="Clr2_transil"/>
    <property type="match status" value="1"/>
</dbReference>
<gene>
    <name evidence="3" type="ORF">PHACADRAFT_265873</name>
</gene>
<dbReference type="GeneID" id="18919230"/>
<name>K5UHQ5_PHACS</name>
<proteinExistence type="predicted"/>
<dbReference type="PANTHER" id="PTHR38046:SF1">
    <property type="entry name" value="CRYPTIC LOCI REGULATOR 2"/>
    <property type="match status" value="1"/>
</dbReference>
<dbReference type="AlphaFoldDB" id="K5UHQ5"/>